<dbReference type="GO" id="GO:0004519">
    <property type="term" value="F:endonuclease activity"/>
    <property type="evidence" value="ECO:0007669"/>
    <property type="project" value="UniProtKB-KW"/>
</dbReference>
<proteinExistence type="predicted"/>
<protein>
    <submittedName>
        <fullName evidence="2">Endonuclease/exonuclease/phosphatase family protein</fullName>
    </submittedName>
</protein>
<reference evidence="2 3" key="1">
    <citation type="submission" date="2022-01" db="EMBL/GenBank/DDBJ databases">
        <title>Labilibaculum sp. nov, a marine bacterium isolated from Antarctica.</title>
        <authorList>
            <person name="Dai W."/>
        </authorList>
    </citation>
    <scope>NUCLEOTIDE SEQUENCE [LARGE SCALE GENOMIC DNA]</scope>
    <source>
        <strain evidence="2 3">DW002</strain>
    </source>
</reference>
<keyword evidence="2" id="KW-0540">Nuclease</keyword>
<feature type="domain" description="Endonuclease/exonuclease/phosphatase" evidence="1">
    <location>
        <begin position="4"/>
        <end position="310"/>
    </location>
</feature>
<accession>A0ABT5VNL4</accession>
<dbReference type="Gene3D" id="3.60.10.10">
    <property type="entry name" value="Endonuclease/exonuclease/phosphatase"/>
    <property type="match status" value="1"/>
</dbReference>
<keyword evidence="2" id="KW-0378">Hydrolase</keyword>
<dbReference type="InterPro" id="IPR036691">
    <property type="entry name" value="Endo/exonu/phosph_ase_sf"/>
</dbReference>
<keyword evidence="3" id="KW-1185">Reference proteome</keyword>
<dbReference type="PANTHER" id="PTHR42834:SF1">
    <property type="entry name" value="ENDONUCLEASE_EXONUCLEASE_PHOSPHATASE FAMILY PROTEIN (AFU_ORTHOLOGUE AFUA_3G09210)"/>
    <property type="match status" value="1"/>
</dbReference>
<organism evidence="2 3">
    <name type="scientific">Paralabilibaculum antarcticum</name>
    <dbReference type="NCBI Taxonomy" id="2912572"/>
    <lineage>
        <taxon>Bacteria</taxon>
        <taxon>Pseudomonadati</taxon>
        <taxon>Bacteroidota</taxon>
        <taxon>Bacteroidia</taxon>
        <taxon>Marinilabiliales</taxon>
        <taxon>Marinifilaceae</taxon>
        <taxon>Paralabilibaculum</taxon>
    </lineage>
</organism>
<dbReference type="EMBL" id="JAKJSC010000001">
    <property type="protein sequence ID" value="MDE5417038.1"/>
    <property type="molecule type" value="Genomic_DNA"/>
</dbReference>
<dbReference type="InterPro" id="IPR005135">
    <property type="entry name" value="Endo/exonuclease/phosphatase"/>
</dbReference>
<dbReference type="SUPFAM" id="SSF56219">
    <property type="entry name" value="DNase I-like"/>
    <property type="match status" value="1"/>
</dbReference>
<sequence length="314" mass="36192">MQQSIAFYNLENFFDTVDDPITNDDDFLPNGYKNWTELRYLKKLENISASIASIPNGLPALIGVAEIENKTVLTDLIYQAEFKRDYDYIHFDSKDRRGIDVALLFNRQHFNPIHKEKLKVHLNGNPNYITRDILYVKGELLGDVVHIFVNHWPSRGEGTLKSMPNRIAAAQSLSKKAKSILDLDENAKIIIMGDFNDLPVSKSITQYLKAKSNSELRKHEFYNLAAIPYQNKEGTLFAQKRWLMFDQIIISNGMIKAKGIKITANRLQIHHDKSLLYYDTQRGIYKPNRTYARDKYYGGSSDHLPVYVAIDIEN</sequence>
<dbReference type="PANTHER" id="PTHR42834">
    <property type="entry name" value="ENDONUCLEASE/EXONUCLEASE/PHOSPHATASE FAMILY PROTEIN (AFU_ORTHOLOGUE AFUA_3G09210)"/>
    <property type="match status" value="1"/>
</dbReference>
<evidence type="ECO:0000313" key="3">
    <source>
        <dbReference type="Proteomes" id="UP001528920"/>
    </source>
</evidence>
<dbReference type="Pfam" id="PF19580">
    <property type="entry name" value="Exo_endo_phos_3"/>
    <property type="match status" value="1"/>
</dbReference>
<keyword evidence="2" id="KW-0255">Endonuclease</keyword>
<evidence type="ECO:0000313" key="2">
    <source>
        <dbReference type="EMBL" id="MDE5417038.1"/>
    </source>
</evidence>
<comment type="caution">
    <text evidence="2">The sequence shown here is derived from an EMBL/GenBank/DDBJ whole genome shotgun (WGS) entry which is preliminary data.</text>
</comment>
<dbReference type="Proteomes" id="UP001528920">
    <property type="component" value="Unassembled WGS sequence"/>
</dbReference>
<dbReference type="RefSeq" id="WP_275108376.1">
    <property type="nucleotide sequence ID" value="NZ_JAKJSC010000001.1"/>
</dbReference>
<name>A0ABT5VNL4_9BACT</name>
<evidence type="ECO:0000259" key="1">
    <source>
        <dbReference type="Pfam" id="PF19580"/>
    </source>
</evidence>
<gene>
    <name evidence="2" type="ORF">L3049_03380</name>
</gene>